<gene>
    <name evidence="1" type="ORF">CEXT_447441</name>
</gene>
<evidence type="ECO:0000313" key="2">
    <source>
        <dbReference type="Proteomes" id="UP001054945"/>
    </source>
</evidence>
<keyword evidence="2" id="KW-1185">Reference proteome</keyword>
<reference evidence="1 2" key="1">
    <citation type="submission" date="2021-06" db="EMBL/GenBank/DDBJ databases">
        <title>Caerostris extrusa draft genome.</title>
        <authorList>
            <person name="Kono N."/>
            <person name="Arakawa K."/>
        </authorList>
    </citation>
    <scope>NUCLEOTIDE SEQUENCE [LARGE SCALE GENOMIC DNA]</scope>
</reference>
<evidence type="ECO:0000313" key="1">
    <source>
        <dbReference type="EMBL" id="GIY75221.1"/>
    </source>
</evidence>
<proteinExistence type="predicted"/>
<evidence type="ECO:0008006" key="3">
    <source>
        <dbReference type="Google" id="ProtNLM"/>
    </source>
</evidence>
<dbReference type="AlphaFoldDB" id="A0AAV4VY57"/>
<dbReference type="EMBL" id="BPLR01015313">
    <property type="protein sequence ID" value="GIY75221.1"/>
    <property type="molecule type" value="Genomic_DNA"/>
</dbReference>
<name>A0AAV4VY57_CAEEX</name>
<organism evidence="1 2">
    <name type="scientific">Caerostris extrusa</name>
    <name type="common">Bark spider</name>
    <name type="synonym">Caerostris bankana</name>
    <dbReference type="NCBI Taxonomy" id="172846"/>
    <lineage>
        <taxon>Eukaryota</taxon>
        <taxon>Metazoa</taxon>
        <taxon>Ecdysozoa</taxon>
        <taxon>Arthropoda</taxon>
        <taxon>Chelicerata</taxon>
        <taxon>Arachnida</taxon>
        <taxon>Araneae</taxon>
        <taxon>Araneomorphae</taxon>
        <taxon>Entelegynae</taxon>
        <taxon>Araneoidea</taxon>
        <taxon>Araneidae</taxon>
        <taxon>Caerostris</taxon>
    </lineage>
</organism>
<dbReference type="Proteomes" id="UP001054945">
    <property type="component" value="Unassembled WGS sequence"/>
</dbReference>
<comment type="caution">
    <text evidence="1">The sequence shown here is derived from an EMBL/GenBank/DDBJ whole genome shotgun (WGS) entry which is preliminary data.</text>
</comment>
<accession>A0AAV4VY57</accession>
<protein>
    <recommendedName>
        <fullName evidence="3">HNH homing endonuclease</fullName>
    </recommendedName>
</protein>
<sequence length="108" mass="12515">MRPVFEQQIMNSLVADKRKIKKANTKDNPLAGTHQDTNINCCGLLKAQGQRIPLNVKQFRLQAEVHRQASLCLCFRCHRNVKNFNKTFHPSGFKYLITLRKEFSSKRA</sequence>